<dbReference type="FunFam" id="1.10.287.950:FF:000001">
    <property type="entry name" value="Methyl-accepting chemotaxis sensory transducer"/>
    <property type="match status" value="1"/>
</dbReference>
<evidence type="ECO:0000313" key="13">
    <source>
        <dbReference type="EMBL" id="KGK11355.1"/>
    </source>
</evidence>
<evidence type="ECO:0000256" key="2">
    <source>
        <dbReference type="ARBA" id="ARBA00022475"/>
    </source>
</evidence>
<evidence type="ECO:0000256" key="9">
    <source>
        <dbReference type="SAM" id="Coils"/>
    </source>
</evidence>
<evidence type="ECO:0000256" key="10">
    <source>
        <dbReference type="SAM" id="Phobius"/>
    </source>
</evidence>
<sequence length="553" mass="60599">MSLTIRKRLYILSIVPVVTIVLGMMWFTYLKTIAFNEQQFSVTHENMMRMKQEELKNYIQMAESAIQPLLKKNAPLSEALPILKEIQYGDSGYIFGYDSKGTRVFLGKSDSGIGENFLNLQDQKGNYLIKDLLKNAKTGQFTTYYFPKPRQNTPLPKLSFSVYIPQWDLTIGTGFYTDDIDATVNAMKANAHQALQNTLTAIGLFCVVIAALVGIFAVFVNRSIMRPLELFDQSIRSFASGEADLTARMEPFSVPEFTQLSKNFNQFVASLQSIIRRVSEVGQEVVSETNNMTGRATQVDDIATGQREETEQVATAMTEMTTTATEISNNANQAAQAARDAEDNANEAQTIVNSAATSVRDLAGEVSKANQVISRLEDDVKNISSSLEVIQDIAEQTNLLALNAAIEAARAGEQGRGFAVVADEVRKLASRTQDSTGEIHQMINQLKSASDAAVKAMDASQARGEHTVKEANAAAEALLKIKSSIGTIMDMNSLIATATEEQSIVGQEISQRIVVISDQSSQSADLANQNRAGSQSLNHKAHELYDLVGRFTV</sequence>
<dbReference type="SMART" id="SM00283">
    <property type="entry name" value="MA"/>
    <property type="match status" value="1"/>
</dbReference>
<dbReference type="SMART" id="SM00304">
    <property type="entry name" value="HAMP"/>
    <property type="match status" value="1"/>
</dbReference>
<feature type="coiled-coil region" evidence="9">
    <location>
        <begin position="324"/>
        <end position="379"/>
    </location>
</feature>
<dbReference type="AlphaFoldDB" id="A0A099LTC4"/>
<organism evidence="13 14">
    <name type="scientific">Vibrio navarrensis</name>
    <dbReference type="NCBI Taxonomy" id="29495"/>
    <lineage>
        <taxon>Bacteria</taxon>
        <taxon>Pseudomonadati</taxon>
        <taxon>Pseudomonadota</taxon>
        <taxon>Gammaproteobacteria</taxon>
        <taxon>Vibrionales</taxon>
        <taxon>Vibrionaceae</taxon>
        <taxon>Vibrio</taxon>
    </lineage>
</organism>
<dbReference type="EMBL" id="JMCG01000001">
    <property type="protein sequence ID" value="KGK11355.1"/>
    <property type="molecule type" value="Genomic_DNA"/>
</dbReference>
<feature type="transmembrane region" description="Helical" evidence="10">
    <location>
        <begin position="199"/>
        <end position="220"/>
    </location>
</feature>
<dbReference type="GO" id="GO:0006935">
    <property type="term" value="P:chemotaxis"/>
    <property type="evidence" value="ECO:0007669"/>
    <property type="project" value="UniProtKB-ARBA"/>
</dbReference>
<dbReference type="SMART" id="SM01049">
    <property type="entry name" value="Cache_2"/>
    <property type="match status" value="1"/>
</dbReference>
<keyword evidence="4 10" id="KW-1133">Transmembrane helix</keyword>
<keyword evidence="9" id="KW-0175">Coiled coil</keyword>
<evidence type="ECO:0000256" key="6">
    <source>
        <dbReference type="ARBA" id="ARBA00023224"/>
    </source>
</evidence>
<dbReference type="RefSeq" id="WP_039426656.1">
    <property type="nucleotide sequence ID" value="NZ_JMCG01000001.1"/>
</dbReference>
<reference evidence="13 14" key="1">
    <citation type="submission" date="2014-04" db="EMBL/GenBank/DDBJ databases">
        <title>Genome sequencing of Vibrio navarrensis strains.</title>
        <authorList>
            <person name="Gladney L.M."/>
            <person name="Katz L.S."/>
            <person name="Marino-Ramirez L."/>
            <person name="Jordan I.K."/>
        </authorList>
    </citation>
    <scope>NUCLEOTIDE SEQUENCE [LARGE SCALE GENOMIC DNA]</scope>
    <source>
        <strain evidence="13 14">ATCC 51183</strain>
    </source>
</reference>
<evidence type="ECO:0000256" key="5">
    <source>
        <dbReference type="ARBA" id="ARBA00023136"/>
    </source>
</evidence>
<dbReference type="Pfam" id="PF00015">
    <property type="entry name" value="MCPsignal"/>
    <property type="match status" value="1"/>
</dbReference>
<dbReference type="GO" id="GO:0007165">
    <property type="term" value="P:signal transduction"/>
    <property type="evidence" value="ECO:0007669"/>
    <property type="project" value="UniProtKB-KW"/>
</dbReference>
<dbReference type="CDD" id="cd06225">
    <property type="entry name" value="HAMP"/>
    <property type="match status" value="1"/>
</dbReference>
<evidence type="ECO:0000256" key="4">
    <source>
        <dbReference type="ARBA" id="ARBA00022989"/>
    </source>
</evidence>
<evidence type="ECO:0000256" key="1">
    <source>
        <dbReference type="ARBA" id="ARBA00004651"/>
    </source>
</evidence>
<proteinExistence type="inferred from homology"/>
<dbReference type="Proteomes" id="UP000029994">
    <property type="component" value="Unassembled WGS sequence"/>
</dbReference>
<comment type="caution">
    <text evidence="13">The sequence shown here is derived from an EMBL/GenBank/DDBJ whole genome shotgun (WGS) entry which is preliminary data.</text>
</comment>
<dbReference type="InterPro" id="IPR033480">
    <property type="entry name" value="sCache_2"/>
</dbReference>
<accession>A0A099LTC4</accession>
<gene>
    <name evidence="13" type="ORF">EA26_08535</name>
</gene>
<dbReference type="CDD" id="cd11386">
    <property type="entry name" value="MCP_signal"/>
    <property type="match status" value="1"/>
</dbReference>
<feature type="domain" description="HAMP" evidence="12">
    <location>
        <begin position="222"/>
        <end position="276"/>
    </location>
</feature>
<keyword evidence="2" id="KW-1003">Cell membrane</keyword>
<dbReference type="InterPro" id="IPR004089">
    <property type="entry name" value="MCPsignal_dom"/>
</dbReference>
<dbReference type="Gene3D" id="1.10.287.950">
    <property type="entry name" value="Methyl-accepting chemotaxis protein"/>
    <property type="match status" value="1"/>
</dbReference>
<dbReference type="InterPro" id="IPR003660">
    <property type="entry name" value="HAMP_dom"/>
</dbReference>
<evidence type="ECO:0000259" key="11">
    <source>
        <dbReference type="PROSITE" id="PS50111"/>
    </source>
</evidence>
<evidence type="ECO:0000313" key="14">
    <source>
        <dbReference type="Proteomes" id="UP000029994"/>
    </source>
</evidence>
<keyword evidence="5 10" id="KW-0472">Membrane</keyword>
<dbReference type="GO" id="GO:0005886">
    <property type="term" value="C:plasma membrane"/>
    <property type="evidence" value="ECO:0007669"/>
    <property type="project" value="UniProtKB-SubCell"/>
</dbReference>
<dbReference type="PANTHER" id="PTHR32089">
    <property type="entry name" value="METHYL-ACCEPTING CHEMOTAXIS PROTEIN MCPB"/>
    <property type="match status" value="1"/>
</dbReference>
<dbReference type="SUPFAM" id="SSF58104">
    <property type="entry name" value="Methyl-accepting chemotaxis protein (MCP) signaling domain"/>
    <property type="match status" value="1"/>
</dbReference>
<protein>
    <submittedName>
        <fullName evidence="13">Chemotaxis protein</fullName>
    </submittedName>
</protein>
<dbReference type="GeneID" id="43683239"/>
<keyword evidence="14" id="KW-1185">Reference proteome</keyword>
<name>A0A099LTC4_9VIBR</name>
<evidence type="ECO:0000256" key="3">
    <source>
        <dbReference type="ARBA" id="ARBA00022692"/>
    </source>
</evidence>
<comment type="subcellular location">
    <subcellularLocation>
        <location evidence="1">Cell membrane</location>
        <topology evidence="1">Multi-pass membrane protein</topology>
    </subcellularLocation>
</comment>
<dbReference type="PROSITE" id="PS50111">
    <property type="entry name" value="CHEMOTAXIS_TRANSDUC_2"/>
    <property type="match status" value="1"/>
</dbReference>
<keyword evidence="3 10" id="KW-0812">Transmembrane</keyword>
<feature type="transmembrane region" description="Helical" evidence="10">
    <location>
        <begin position="9"/>
        <end position="29"/>
    </location>
</feature>
<feature type="domain" description="Methyl-accepting transducer" evidence="11">
    <location>
        <begin position="281"/>
        <end position="517"/>
    </location>
</feature>
<dbReference type="PROSITE" id="PS50885">
    <property type="entry name" value="HAMP"/>
    <property type="match status" value="1"/>
</dbReference>
<dbReference type="Pfam" id="PF00672">
    <property type="entry name" value="HAMP"/>
    <property type="match status" value="1"/>
</dbReference>
<dbReference type="Pfam" id="PF17200">
    <property type="entry name" value="sCache_2"/>
    <property type="match status" value="1"/>
</dbReference>
<dbReference type="STRING" id="29495.EA26_08535"/>
<dbReference type="PANTHER" id="PTHR32089:SF119">
    <property type="entry name" value="METHYL-ACCEPTING CHEMOTAXIS PROTEIN CTPL"/>
    <property type="match status" value="1"/>
</dbReference>
<comment type="similarity">
    <text evidence="7">Belongs to the methyl-accepting chemotaxis (MCP) protein family.</text>
</comment>
<evidence type="ECO:0000256" key="7">
    <source>
        <dbReference type="ARBA" id="ARBA00029447"/>
    </source>
</evidence>
<dbReference type="eggNOG" id="COG0840">
    <property type="taxonomic scope" value="Bacteria"/>
</dbReference>
<keyword evidence="6 8" id="KW-0807">Transducer</keyword>
<evidence type="ECO:0000256" key="8">
    <source>
        <dbReference type="PROSITE-ProRule" id="PRU00284"/>
    </source>
</evidence>
<evidence type="ECO:0000259" key="12">
    <source>
        <dbReference type="PROSITE" id="PS50885"/>
    </source>
</evidence>
<dbReference type="Gene3D" id="3.30.450.20">
    <property type="entry name" value="PAS domain"/>
    <property type="match status" value="1"/>
</dbReference>